<feature type="region of interest" description="Disordered" evidence="15">
    <location>
        <begin position="641"/>
        <end position="742"/>
    </location>
</feature>
<evidence type="ECO:0000256" key="5">
    <source>
        <dbReference type="ARBA" id="ARBA00022670"/>
    </source>
</evidence>
<evidence type="ECO:0000256" key="7">
    <source>
        <dbReference type="ARBA" id="ARBA00022679"/>
    </source>
</evidence>
<dbReference type="SUPFAM" id="SSF56601">
    <property type="entry name" value="beta-lactamase/transpeptidase-like"/>
    <property type="match status" value="1"/>
</dbReference>
<dbReference type="EMBL" id="JADZGI010000001">
    <property type="protein sequence ID" value="MBH0112222.1"/>
    <property type="molecule type" value="Genomic_DNA"/>
</dbReference>
<feature type="compositionally biased region" description="Low complexity" evidence="15">
    <location>
        <begin position="716"/>
        <end position="742"/>
    </location>
</feature>
<comment type="pathway">
    <text evidence="1">Cell wall biogenesis; peptidoglycan biosynthesis.</text>
</comment>
<reference evidence="19" key="1">
    <citation type="submission" date="2020-11" db="EMBL/GenBank/DDBJ databases">
        <title>Novosphingobium aureum sp. nov., a marine bacterium isolated from sediment of a salt flat.</title>
        <authorList>
            <person name="Yoo Y."/>
            <person name="Kim J.-J."/>
        </authorList>
    </citation>
    <scope>NUCLEOTIDE SEQUENCE</scope>
    <source>
        <strain evidence="19">YJ-S2-02</strain>
    </source>
</reference>
<dbReference type="GO" id="GO:0071555">
    <property type="term" value="P:cell wall organization"/>
    <property type="evidence" value="ECO:0007669"/>
    <property type="project" value="UniProtKB-KW"/>
</dbReference>
<comment type="similarity">
    <text evidence="3">In the N-terminal section; belongs to the glycosyltransferase 51 family.</text>
</comment>
<evidence type="ECO:0000256" key="9">
    <source>
        <dbReference type="ARBA" id="ARBA00022960"/>
    </source>
</evidence>
<dbReference type="PANTHER" id="PTHR32282">
    <property type="entry name" value="BINDING PROTEIN TRANSPEPTIDASE, PUTATIVE-RELATED"/>
    <property type="match status" value="1"/>
</dbReference>
<dbReference type="InterPro" id="IPR036950">
    <property type="entry name" value="PBP_transglycosylase"/>
</dbReference>
<evidence type="ECO:0000259" key="17">
    <source>
        <dbReference type="Pfam" id="PF00905"/>
    </source>
</evidence>
<dbReference type="InterPro" id="IPR023346">
    <property type="entry name" value="Lysozyme-like_dom_sf"/>
</dbReference>
<organism evidence="19 20">
    <name type="scientific">Novosphingobium aureum</name>
    <dbReference type="NCBI Taxonomy" id="2792964"/>
    <lineage>
        <taxon>Bacteria</taxon>
        <taxon>Pseudomonadati</taxon>
        <taxon>Pseudomonadota</taxon>
        <taxon>Alphaproteobacteria</taxon>
        <taxon>Sphingomonadales</taxon>
        <taxon>Sphingomonadaceae</taxon>
        <taxon>Novosphingobium</taxon>
    </lineage>
</organism>
<dbReference type="Proteomes" id="UP000617634">
    <property type="component" value="Unassembled WGS sequence"/>
</dbReference>
<evidence type="ECO:0000256" key="10">
    <source>
        <dbReference type="ARBA" id="ARBA00022984"/>
    </source>
</evidence>
<keyword evidence="20" id="KW-1185">Reference proteome</keyword>
<comment type="caution">
    <text evidence="19">The sequence shown here is derived from an EMBL/GenBank/DDBJ whole genome shotgun (WGS) entry which is preliminary data.</text>
</comment>
<evidence type="ECO:0000256" key="13">
    <source>
        <dbReference type="ARBA" id="ARBA00034000"/>
    </source>
</evidence>
<dbReference type="GO" id="GO:0030288">
    <property type="term" value="C:outer membrane-bounded periplasmic space"/>
    <property type="evidence" value="ECO:0007669"/>
    <property type="project" value="TreeGrafter"/>
</dbReference>
<keyword evidence="16" id="KW-0812">Transmembrane</keyword>
<keyword evidence="16" id="KW-1133">Transmembrane helix</keyword>
<evidence type="ECO:0000256" key="2">
    <source>
        <dbReference type="ARBA" id="ARBA00007090"/>
    </source>
</evidence>
<keyword evidence="9" id="KW-0133">Cell shape</keyword>
<dbReference type="Gene3D" id="3.40.710.10">
    <property type="entry name" value="DD-peptidase/beta-lactamase superfamily"/>
    <property type="match status" value="1"/>
</dbReference>
<dbReference type="Pfam" id="PF00905">
    <property type="entry name" value="Transpeptidase"/>
    <property type="match status" value="1"/>
</dbReference>
<proteinExistence type="inferred from homology"/>
<evidence type="ECO:0000256" key="8">
    <source>
        <dbReference type="ARBA" id="ARBA00022801"/>
    </source>
</evidence>
<dbReference type="GO" id="GO:0009252">
    <property type="term" value="P:peptidoglycan biosynthetic process"/>
    <property type="evidence" value="ECO:0007669"/>
    <property type="project" value="UniProtKB-KW"/>
</dbReference>
<evidence type="ECO:0000313" key="19">
    <source>
        <dbReference type="EMBL" id="MBH0112222.1"/>
    </source>
</evidence>
<feature type="domain" description="Glycosyl transferase family 51" evidence="18">
    <location>
        <begin position="88"/>
        <end position="254"/>
    </location>
</feature>
<keyword evidence="8" id="KW-0378">Hydrolase</keyword>
<keyword evidence="11" id="KW-0511">Multifunctional enzyme</keyword>
<keyword evidence="16" id="KW-0472">Membrane</keyword>
<dbReference type="AlphaFoldDB" id="A0A931MJV9"/>
<dbReference type="RefSeq" id="WP_197161175.1">
    <property type="nucleotide sequence ID" value="NZ_JADZGI010000001.1"/>
</dbReference>
<evidence type="ECO:0000313" key="20">
    <source>
        <dbReference type="Proteomes" id="UP000617634"/>
    </source>
</evidence>
<dbReference type="FunFam" id="1.10.3810.10:FF:000001">
    <property type="entry name" value="Penicillin-binding protein 1A"/>
    <property type="match status" value="1"/>
</dbReference>
<dbReference type="GO" id="GO:0006508">
    <property type="term" value="P:proteolysis"/>
    <property type="evidence" value="ECO:0007669"/>
    <property type="project" value="UniProtKB-KW"/>
</dbReference>
<evidence type="ECO:0000256" key="16">
    <source>
        <dbReference type="SAM" id="Phobius"/>
    </source>
</evidence>
<keyword evidence="10" id="KW-0573">Peptidoglycan synthesis</keyword>
<keyword evidence="5" id="KW-0645">Protease</keyword>
<dbReference type="GO" id="GO:0009002">
    <property type="term" value="F:serine-type D-Ala-D-Ala carboxypeptidase activity"/>
    <property type="evidence" value="ECO:0007669"/>
    <property type="project" value="UniProtKB-EC"/>
</dbReference>
<dbReference type="NCBIfam" id="TIGR02074">
    <property type="entry name" value="PBP_1a_fam"/>
    <property type="match status" value="1"/>
</dbReference>
<dbReference type="GO" id="GO:0008955">
    <property type="term" value="F:peptidoglycan glycosyltransferase activity"/>
    <property type="evidence" value="ECO:0007669"/>
    <property type="project" value="UniProtKB-EC"/>
</dbReference>
<evidence type="ECO:0000256" key="12">
    <source>
        <dbReference type="ARBA" id="ARBA00023316"/>
    </source>
</evidence>
<dbReference type="InterPro" id="IPR050396">
    <property type="entry name" value="Glycosyltr_51/Transpeptidase"/>
</dbReference>
<dbReference type="PANTHER" id="PTHR32282:SF33">
    <property type="entry name" value="PEPTIDOGLYCAN GLYCOSYLTRANSFERASE"/>
    <property type="match status" value="1"/>
</dbReference>
<feature type="domain" description="Penicillin-binding protein transpeptidase" evidence="17">
    <location>
        <begin position="340"/>
        <end position="564"/>
    </location>
</feature>
<dbReference type="Gene3D" id="1.10.3810.10">
    <property type="entry name" value="Biosynthetic peptidoglycan transglycosylase-like"/>
    <property type="match status" value="1"/>
</dbReference>
<keyword evidence="12" id="KW-0961">Cell wall biogenesis/degradation</keyword>
<evidence type="ECO:0000256" key="4">
    <source>
        <dbReference type="ARBA" id="ARBA00022645"/>
    </source>
</evidence>
<name>A0A931MJV9_9SPHN</name>
<keyword evidence="4" id="KW-0121">Carboxypeptidase</keyword>
<keyword evidence="7" id="KW-0808">Transferase</keyword>
<dbReference type="InterPro" id="IPR012338">
    <property type="entry name" value="Beta-lactam/transpept-like"/>
</dbReference>
<evidence type="ECO:0000256" key="1">
    <source>
        <dbReference type="ARBA" id="ARBA00004752"/>
    </source>
</evidence>
<evidence type="ECO:0000256" key="15">
    <source>
        <dbReference type="SAM" id="MobiDB-lite"/>
    </source>
</evidence>
<feature type="transmembrane region" description="Helical" evidence="16">
    <location>
        <begin position="28"/>
        <end position="55"/>
    </location>
</feature>
<protein>
    <submittedName>
        <fullName evidence="19">PBP1A family penicillin-binding protein</fullName>
    </submittedName>
</protein>
<comment type="catalytic activity">
    <reaction evidence="13">
        <text>Preferential cleavage: (Ac)2-L-Lys-D-Ala-|-D-Ala. Also transpeptidation of peptidyl-alanyl moieties that are N-acyl substituents of D-alanine.</text>
        <dbReference type="EC" id="3.4.16.4"/>
    </reaction>
</comment>
<evidence type="ECO:0000256" key="11">
    <source>
        <dbReference type="ARBA" id="ARBA00023268"/>
    </source>
</evidence>
<gene>
    <name evidence="19" type="ORF">I5E68_04545</name>
</gene>
<evidence type="ECO:0000256" key="3">
    <source>
        <dbReference type="ARBA" id="ARBA00007739"/>
    </source>
</evidence>
<comment type="catalytic activity">
    <reaction evidence="14">
        <text>[GlcNAc-(1-&gt;4)-Mur2Ac(oyl-L-Ala-gamma-D-Glu-L-Lys-D-Ala-D-Ala)](n)-di-trans,octa-cis-undecaprenyl diphosphate + beta-D-GlcNAc-(1-&gt;4)-Mur2Ac(oyl-L-Ala-gamma-D-Glu-L-Lys-D-Ala-D-Ala)-di-trans,octa-cis-undecaprenyl diphosphate = [GlcNAc-(1-&gt;4)-Mur2Ac(oyl-L-Ala-gamma-D-Glu-L-Lys-D-Ala-D-Ala)](n+1)-di-trans,octa-cis-undecaprenyl diphosphate + di-trans,octa-cis-undecaprenyl diphosphate + H(+)</text>
        <dbReference type="Rhea" id="RHEA:23708"/>
        <dbReference type="Rhea" id="RHEA-COMP:9602"/>
        <dbReference type="Rhea" id="RHEA-COMP:9603"/>
        <dbReference type="ChEBI" id="CHEBI:15378"/>
        <dbReference type="ChEBI" id="CHEBI:58405"/>
        <dbReference type="ChEBI" id="CHEBI:60033"/>
        <dbReference type="ChEBI" id="CHEBI:78435"/>
        <dbReference type="EC" id="2.4.99.28"/>
    </reaction>
</comment>
<comment type="similarity">
    <text evidence="2">In the C-terminal section; belongs to the transpeptidase family.</text>
</comment>
<dbReference type="Pfam" id="PF00912">
    <property type="entry name" value="Transgly"/>
    <property type="match status" value="1"/>
</dbReference>
<dbReference type="SUPFAM" id="SSF53955">
    <property type="entry name" value="Lysozyme-like"/>
    <property type="match status" value="1"/>
</dbReference>
<dbReference type="GO" id="GO:0008658">
    <property type="term" value="F:penicillin binding"/>
    <property type="evidence" value="ECO:0007669"/>
    <property type="project" value="InterPro"/>
</dbReference>
<evidence type="ECO:0000256" key="6">
    <source>
        <dbReference type="ARBA" id="ARBA00022676"/>
    </source>
</evidence>
<dbReference type="GO" id="GO:0008360">
    <property type="term" value="P:regulation of cell shape"/>
    <property type="evidence" value="ECO:0007669"/>
    <property type="project" value="UniProtKB-KW"/>
</dbReference>
<dbReference type="InterPro" id="IPR001460">
    <property type="entry name" value="PCN-bd_Tpept"/>
</dbReference>
<evidence type="ECO:0000259" key="18">
    <source>
        <dbReference type="Pfam" id="PF00912"/>
    </source>
</evidence>
<dbReference type="InterPro" id="IPR001264">
    <property type="entry name" value="Glyco_trans_51"/>
</dbReference>
<sequence length="742" mass="78929">MAKNSGRRRKSGASSPRKSSKKPLWRRVITAALVWGIALAVLGAVFLGTAVFFTLRELPSFTALKSSQNGQMIVVRANDGSELVSLGPSYGKWLSAAEIPQIMKDAMVSVEDRRFYQHPGVDPLGLARAVWVSAVTGDGAKATSTITQQLARNVFLNNSRSFTRKAREGILALALERKFSKDQILELYLNKVYFGGGAYGIDAASRKFFGHPATTLSTGEAAIIAGLVKAPSNYSPTADVQASIDRGNVVLGLMAKNGAITQGEANATNLDEVEIAAQEGQNSVRYFTDWALPQLDMLLPETSEPIEVWTTLDPAMQKAATASIDGNVPKGTQGALVSLDRDGAVLALVGGTDYVNSNYNRATSAVRQPGSAWKLFVYMAALEAGYTPDDGVVDEPVTIDGWSPQNAGRNYAGQIDIRTAFAYSKNTIAAKLGQEVGFGTVASMARRFGITTPIDTNPSMVLGTSEVRLIDMTRAFAAVSAGGTSVEPYGIRKVTTTSGEVLYEHKSVRGQVLVPHYVAAGITDLLQTTVATGTGRAAQIGRPVAGKTGTTSSNKDGWFLGFSSGITTGVWMGRDDAKRVGGLSGGHAPARAFSDYMKVAVKKRPVEEFDTELKLPEWQLEPDDEYLQGDPEDYYYVDENGNIVEPGAGANGDQPIYEDGSVGPGPGPGAPPVMVDPGTPPAANDDFLDRATGRQGAQYDAGPQRTPASSSVNVVRPQSQAPQRQQSGAPQSILPQQQRQPQ</sequence>
<keyword evidence="6" id="KW-0328">Glycosyltransferase</keyword>
<accession>A0A931MJV9</accession>
<evidence type="ECO:0000256" key="14">
    <source>
        <dbReference type="ARBA" id="ARBA00049902"/>
    </source>
</evidence>